<keyword evidence="3" id="KW-1185">Reference proteome</keyword>
<accession>A0ABY5FIY1</accession>
<evidence type="ECO:0000313" key="3">
    <source>
        <dbReference type="Proteomes" id="UP001058236"/>
    </source>
</evidence>
<keyword evidence="2" id="KW-0614">Plasmid</keyword>
<feature type="region of interest" description="Disordered" evidence="1">
    <location>
        <begin position="1"/>
        <end position="22"/>
    </location>
</feature>
<sequence length="161" mass="17681">MADQDQDLVDADPNDPGNGAIPVFRWRQAGRTGLATRRQLREMGLRPGGQEPVARIECRSGRRFAWLYRIDLAKPKRPMTLAKEAALDKAMAARQTCPGPCGRRYFHCLPLKTLGSCLECHDGTPADPATYTTPRATHTYVLDALRGVRLDTAPPTATVPA</sequence>
<dbReference type="NCBIfam" id="NF041638">
    <property type="entry name" value="QRL_CxxC_CxxC"/>
    <property type="match status" value="1"/>
</dbReference>
<dbReference type="InterPro" id="IPR048142">
    <property type="entry name" value="QRL_CxxC_CxxC"/>
</dbReference>
<protein>
    <submittedName>
        <fullName evidence="2">Uncharacterized protein</fullName>
    </submittedName>
</protein>
<proteinExistence type="predicted"/>
<reference evidence="2" key="1">
    <citation type="submission" date="2022-07" db="EMBL/GenBank/DDBJ databases">
        <title>Genomic of Streptomyces cavourensis F2.</title>
        <authorList>
            <person name="Hu S."/>
            <person name="Liang W."/>
        </authorList>
    </citation>
    <scope>NUCLEOTIDE SEQUENCE</scope>
    <source>
        <strain evidence="2">F2</strain>
        <plasmid evidence="2">unnamed</plasmid>
    </source>
</reference>
<name>A0ABY5FIY1_9ACTN</name>
<dbReference type="EMBL" id="CP101398">
    <property type="protein sequence ID" value="UTR83671.1"/>
    <property type="molecule type" value="Genomic_DNA"/>
</dbReference>
<dbReference type="Proteomes" id="UP001058236">
    <property type="component" value="Plasmid unnamed"/>
</dbReference>
<evidence type="ECO:0000256" key="1">
    <source>
        <dbReference type="SAM" id="MobiDB-lite"/>
    </source>
</evidence>
<evidence type="ECO:0000313" key="2">
    <source>
        <dbReference type="EMBL" id="UTR83671.1"/>
    </source>
</evidence>
<geneLocation type="plasmid" evidence="2 3">
    <name>unnamed</name>
</geneLocation>
<organism evidence="2 3">
    <name type="scientific">Streptomyces cavourensis</name>
    <dbReference type="NCBI Taxonomy" id="67258"/>
    <lineage>
        <taxon>Bacteria</taxon>
        <taxon>Bacillati</taxon>
        <taxon>Actinomycetota</taxon>
        <taxon>Actinomycetes</taxon>
        <taxon>Kitasatosporales</taxon>
        <taxon>Streptomycetaceae</taxon>
        <taxon>Streptomyces</taxon>
    </lineage>
</organism>
<gene>
    <name evidence="2" type="ORF">NLU04_34745</name>
</gene>
<dbReference type="RefSeq" id="WP_255240346.1">
    <property type="nucleotide sequence ID" value="NZ_CP101398.1"/>
</dbReference>
<feature type="compositionally biased region" description="Acidic residues" evidence="1">
    <location>
        <begin position="1"/>
        <end position="13"/>
    </location>
</feature>